<evidence type="ECO:0000259" key="3">
    <source>
        <dbReference type="Pfam" id="PF07992"/>
    </source>
</evidence>
<dbReference type="Gene3D" id="3.50.50.60">
    <property type="entry name" value="FAD/NAD(P)-binding domain"/>
    <property type="match status" value="2"/>
</dbReference>
<dbReference type="InterPro" id="IPR036188">
    <property type="entry name" value="FAD/NAD-bd_sf"/>
</dbReference>
<evidence type="ECO:0000256" key="2">
    <source>
        <dbReference type="ARBA" id="ARBA00023002"/>
    </source>
</evidence>
<reference evidence="4" key="1">
    <citation type="journal article" date="2015" name="Nature">
        <title>Complex archaea that bridge the gap between prokaryotes and eukaryotes.</title>
        <authorList>
            <person name="Spang A."/>
            <person name="Saw J.H."/>
            <person name="Jorgensen S.L."/>
            <person name="Zaremba-Niedzwiedzka K."/>
            <person name="Martijn J."/>
            <person name="Lind A.E."/>
            <person name="van Eijk R."/>
            <person name="Schleper C."/>
            <person name="Guy L."/>
            <person name="Ettema T.J."/>
        </authorList>
    </citation>
    <scope>NUCLEOTIDE SEQUENCE</scope>
</reference>
<name>A0A0F9TJL7_9ZZZZ</name>
<dbReference type="Pfam" id="PF07992">
    <property type="entry name" value="Pyr_redox_2"/>
    <property type="match status" value="1"/>
</dbReference>
<keyword evidence="1" id="KW-0285">Flavoprotein</keyword>
<evidence type="ECO:0000256" key="1">
    <source>
        <dbReference type="ARBA" id="ARBA00022630"/>
    </source>
</evidence>
<dbReference type="PRINTS" id="PR00469">
    <property type="entry name" value="PNDRDTASEII"/>
</dbReference>
<gene>
    <name evidence="4" type="ORF">LCGC14_0383800</name>
</gene>
<comment type="caution">
    <text evidence="4">The sequence shown here is derived from an EMBL/GenBank/DDBJ whole genome shotgun (WGS) entry which is preliminary data.</text>
</comment>
<feature type="domain" description="FAD/NAD(P)-binding" evidence="3">
    <location>
        <begin position="2"/>
        <end position="275"/>
    </location>
</feature>
<keyword evidence="2" id="KW-0560">Oxidoreductase</keyword>
<evidence type="ECO:0000313" key="4">
    <source>
        <dbReference type="EMBL" id="KKN75102.1"/>
    </source>
</evidence>
<protein>
    <recommendedName>
        <fullName evidence="3">FAD/NAD(P)-binding domain-containing protein</fullName>
    </recommendedName>
</protein>
<proteinExistence type="predicted"/>
<dbReference type="SUPFAM" id="SSF51905">
    <property type="entry name" value="FAD/NAD(P)-binding domain"/>
    <property type="match status" value="1"/>
</dbReference>
<sequence>MKDCIVVGGGPAGLTAALYLARFLRSVTVFDAQEGRARMIPKTHNMGPFPDGISGLDLLDRMRSHAQTYGAIIKNERVSHVSKENGVFQVTTKQGVEEARCVIFAVGVFNHRPPLLTADHDQGLSRGLLRYCPVCDAYEVRGKRIAVLGSGQHGLAEAQFIRPYSPTVTLVPADGSVAQAKDGISALDSPMTELELSETHVLVKLKNGNTEQFDTLYVALGSTARSDIAASLGVQLAANGCIITDTKQRTNVGGVYAIGDITDGLDQVSRSMGQAAMAATTVHNDFS</sequence>
<dbReference type="PANTHER" id="PTHR48105">
    <property type="entry name" value="THIOREDOXIN REDUCTASE 1-RELATED-RELATED"/>
    <property type="match status" value="1"/>
</dbReference>
<dbReference type="GO" id="GO:0016491">
    <property type="term" value="F:oxidoreductase activity"/>
    <property type="evidence" value="ECO:0007669"/>
    <property type="project" value="UniProtKB-KW"/>
</dbReference>
<accession>A0A0F9TJL7</accession>
<dbReference type="InterPro" id="IPR023753">
    <property type="entry name" value="FAD/NAD-binding_dom"/>
</dbReference>
<dbReference type="AlphaFoldDB" id="A0A0F9TJL7"/>
<dbReference type="PRINTS" id="PR00368">
    <property type="entry name" value="FADPNR"/>
</dbReference>
<organism evidence="4">
    <name type="scientific">marine sediment metagenome</name>
    <dbReference type="NCBI Taxonomy" id="412755"/>
    <lineage>
        <taxon>unclassified sequences</taxon>
        <taxon>metagenomes</taxon>
        <taxon>ecological metagenomes</taxon>
    </lineage>
</organism>
<dbReference type="InterPro" id="IPR050097">
    <property type="entry name" value="Ferredoxin-NADP_redctase_2"/>
</dbReference>
<dbReference type="EMBL" id="LAZR01000315">
    <property type="protein sequence ID" value="KKN75102.1"/>
    <property type="molecule type" value="Genomic_DNA"/>
</dbReference>